<feature type="region of interest" description="Disordered" evidence="1">
    <location>
        <begin position="152"/>
        <end position="174"/>
    </location>
</feature>
<evidence type="ECO:0000256" key="1">
    <source>
        <dbReference type="SAM" id="MobiDB-lite"/>
    </source>
</evidence>
<dbReference type="HOGENOM" id="CLU_819377_0_0_1"/>
<evidence type="ECO:0000313" key="3">
    <source>
        <dbReference type="Proteomes" id="UP000006911"/>
    </source>
</evidence>
<dbReference type="GeneID" id="9182977"/>
<name>D5GBU0_TUBMM</name>
<dbReference type="AlphaFoldDB" id="D5GBU0"/>
<dbReference type="InParanoid" id="D5GBU0"/>
<dbReference type="EMBL" id="FN430097">
    <property type="protein sequence ID" value="CAZ81940.1"/>
    <property type="molecule type" value="Genomic_DNA"/>
</dbReference>
<dbReference type="Proteomes" id="UP000006911">
    <property type="component" value="Unassembled WGS sequence"/>
</dbReference>
<protein>
    <submittedName>
        <fullName evidence="2">(Perigord truffle) hypothetical protein</fullName>
    </submittedName>
</protein>
<evidence type="ECO:0000313" key="2">
    <source>
        <dbReference type="EMBL" id="CAZ81940.1"/>
    </source>
</evidence>
<proteinExistence type="predicted"/>
<gene>
    <name evidence="2" type="ORF">GSTUM_00005576001</name>
</gene>
<organism evidence="2 3">
    <name type="scientific">Tuber melanosporum (strain Mel28)</name>
    <name type="common">Perigord black truffle</name>
    <dbReference type="NCBI Taxonomy" id="656061"/>
    <lineage>
        <taxon>Eukaryota</taxon>
        <taxon>Fungi</taxon>
        <taxon>Dikarya</taxon>
        <taxon>Ascomycota</taxon>
        <taxon>Pezizomycotina</taxon>
        <taxon>Pezizomycetes</taxon>
        <taxon>Pezizales</taxon>
        <taxon>Tuberaceae</taxon>
        <taxon>Tuber</taxon>
    </lineage>
</organism>
<reference evidence="2 3" key="1">
    <citation type="journal article" date="2010" name="Nature">
        <title>Perigord black truffle genome uncovers evolutionary origins and mechanisms of symbiosis.</title>
        <authorList>
            <person name="Martin F."/>
            <person name="Kohler A."/>
            <person name="Murat C."/>
            <person name="Balestrini R."/>
            <person name="Coutinho P.M."/>
            <person name="Jaillon O."/>
            <person name="Montanini B."/>
            <person name="Morin E."/>
            <person name="Noel B."/>
            <person name="Percudani R."/>
            <person name="Porcel B."/>
            <person name="Rubini A."/>
            <person name="Amicucci A."/>
            <person name="Amselem J."/>
            <person name="Anthouard V."/>
            <person name="Arcioni S."/>
            <person name="Artiguenave F."/>
            <person name="Aury J.M."/>
            <person name="Ballario P."/>
            <person name="Bolchi A."/>
            <person name="Brenna A."/>
            <person name="Brun A."/>
            <person name="Buee M."/>
            <person name="Cantarel B."/>
            <person name="Chevalier G."/>
            <person name="Couloux A."/>
            <person name="Da Silva C."/>
            <person name="Denoeud F."/>
            <person name="Duplessis S."/>
            <person name="Ghignone S."/>
            <person name="Hilselberger B."/>
            <person name="Iotti M."/>
            <person name="Marcais B."/>
            <person name="Mello A."/>
            <person name="Miranda M."/>
            <person name="Pacioni G."/>
            <person name="Quesneville H."/>
            <person name="Riccioni C."/>
            <person name="Ruotolo R."/>
            <person name="Splivallo R."/>
            <person name="Stocchi V."/>
            <person name="Tisserant E."/>
            <person name="Viscomi A.R."/>
            <person name="Zambonelli A."/>
            <person name="Zampieri E."/>
            <person name="Henrissat B."/>
            <person name="Lebrun M.H."/>
            <person name="Paolocci F."/>
            <person name="Bonfante P."/>
            <person name="Ottonello S."/>
            <person name="Wincker P."/>
        </authorList>
    </citation>
    <scope>NUCLEOTIDE SEQUENCE [LARGE SCALE GENOMIC DNA]</scope>
    <source>
        <strain evidence="2 3">Mel28</strain>
    </source>
</reference>
<accession>D5GBU0</accession>
<dbReference type="KEGG" id="tml:GSTUM_00005576001"/>
<keyword evidence="3" id="KW-1185">Reference proteome</keyword>
<sequence>MSDQKLIPFLISNHLFHLPESSILSYPYSKLADLAATSLPDDVAKLNLPVDSFSILATYLSTRALPPATLHPASLRGVFRTLGIPFPEVGEGGNQHEASLGNGSLRNWDKHNLGSRGREEYDEDVREELGRLEGGLFSSRRIDEEVGGFGARTVSPTATATTTTAAGGGGSSSSGWAGTLPAYHELAHSSPSSAAAAAAAAGDEKSREVAGVPGITTKVVSAMNQMSRRKPRLVVLIPADTHSLRAADKPLWAAEPDEKVSSYLSIPDEQKGVVRLLRPWTGEELEEATADIWEGISGVFGESYIVRVATEEVAIRQCNGMGLYESVSGDAVVVCVSPK</sequence>
<dbReference type="RefSeq" id="XP_002837749.1">
    <property type="nucleotide sequence ID" value="XM_002837703.1"/>
</dbReference>